<evidence type="ECO:0000313" key="3">
    <source>
        <dbReference type="Proteomes" id="UP001180754"/>
    </source>
</evidence>
<feature type="chain" id="PRO_5045253173" description="DUF995 domain-containing protein" evidence="1">
    <location>
        <begin position="25"/>
        <end position="124"/>
    </location>
</feature>
<name>A0ABU2XP28_9ACTN</name>
<keyword evidence="3" id="KW-1185">Reference proteome</keyword>
<comment type="caution">
    <text evidence="2">The sequence shown here is derived from an EMBL/GenBank/DDBJ whole genome shotgun (WGS) entry which is preliminary data.</text>
</comment>
<reference evidence="2" key="1">
    <citation type="submission" date="2024-05" db="EMBL/GenBank/DDBJ databases">
        <title>30 novel species of actinomycetes from the DSMZ collection.</title>
        <authorList>
            <person name="Nouioui I."/>
        </authorList>
    </citation>
    <scope>NUCLEOTIDE SEQUENCE</scope>
    <source>
        <strain evidence="2">DSM 41529</strain>
    </source>
</reference>
<keyword evidence="1" id="KW-0732">Signal</keyword>
<evidence type="ECO:0008006" key="4">
    <source>
        <dbReference type="Google" id="ProtNLM"/>
    </source>
</evidence>
<gene>
    <name evidence="2" type="ORF">RND15_34075</name>
</gene>
<feature type="signal peptide" evidence="1">
    <location>
        <begin position="1"/>
        <end position="24"/>
    </location>
</feature>
<protein>
    <recommendedName>
        <fullName evidence="4">DUF995 domain-containing protein</fullName>
    </recommendedName>
</protein>
<evidence type="ECO:0000256" key="1">
    <source>
        <dbReference type="SAM" id="SignalP"/>
    </source>
</evidence>
<sequence>MKKMICASAATLFALLSTALPAHADATVKRGNVGLVVKGEGLSVKQAGGWMDRHGVGIKARLYAVNKGSRADVTRWKGAATVSAGRRKFSSVDWNLRGQNFSDGTWLCIEFNKSDSRPCAKIHR</sequence>
<accession>A0ABU2XP28</accession>
<dbReference type="Proteomes" id="UP001180754">
    <property type="component" value="Unassembled WGS sequence"/>
</dbReference>
<proteinExistence type="predicted"/>
<evidence type="ECO:0000313" key="2">
    <source>
        <dbReference type="EMBL" id="MDT0547683.1"/>
    </source>
</evidence>
<dbReference type="EMBL" id="JAVRFD010000021">
    <property type="protein sequence ID" value="MDT0547683.1"/>
    <property type="molecule type" value="Genomic_DNA"/>
</dbReference>
<dbReference type="RefSeq" id="WP_311728206.1">
    <property type="nucleotide sequence ID" value="NZ_JAVRFD010000021.1"/>
</dbReference>
<organism evidence="2 3">
    <name type="scientific">Streptomyces lonegramiae</name>
    <dbReference type="NCBI Taxonomy" id="3075524"/>
    <lineage>
        <taxon>Bacteria</taxon>
        <taxon>Bacillati</taxon>
        <taxon>Actinomycetota</taxon>
        <taxon>Actinomycetes</taxon>
        <taxon>Kitasatosporales</taxon>
        <taxon>Streptomycetaceae</taxon>
        <taxon>Streptomyces</taxon>
    </lineage>
</organism>